<organism evidence="5 6">
    <name type="scientific">Arachis hypogaea</name>
    <name type="common">Peanut</name>
    <dbReference type="NCBI Taxonomy" id="3818"/>
    <lineage>
        <taxon>Eukaryota</taxon>
        <taxon>Viridiplantae</taxon>
        <taxon>Streptophyta</taxon>
        <taxon>Embryophyta</taxon>
        <taxon>Tracheophyta</taxon>
        <taxon>Spermatophyta</taxon>
        <taxon>Magnoliopsida</taxon>
        <taxon>eudicotyledons</taxon>
        <taxon>Gunneridae</taxon>
        <taxon>Pentapetalae</taxon>
        <taxon>rosids</taxon>
        <taxon>fabids</taxon>
        <taxon>Fabales</taxon>
        <taxon>Fabaceae</taxon>
        <taxon>Papilionoideae</taxon>
        <taxon>50 kb inversion clade</taxon>
        <taxon>dalbergioids sensu lato</taxon>
        <taxon>Dalbergieae</taxon>
        <taxon>Pterocarpus clade</taxon>
        <taxon>Arachis</taxon>
    </lineage>
</organism>
<evidence type="ECO:0000313" key="5">
    <source>
        <dbReference type="EMBL" id="RYR62723.1"/>
    </source>
</evidence>
<dbReference type="NCBIfam" id="TIGR00756">
    <property type="entry name" value="PPR"/>
    <property type="match status" value="1"/>
</dbReference>
<dbReference type="Gene3D" id="1.25.40.10">
    <property type="entry name" value="Tetratricopeptide repeat domain"/>
    <property type="match status" value="3"/>
</dbReference>
<dbReference type="Proteomes" id="UP000289738">
    <property type="component" value="Chromosome A04"/>
</dbReference>
<dbReference type="EMBL" id="SDMP01000004">
    <property type="protein sequence ID" value="RYR62723.1"/>
    <property type="molecule type" value="Genomic_DNA"/>
</dbReference>
<dbReference type="InterPro" id="IPR002885">
    <property type="entry name" value="PPR_rpt"/>
</dbReference>
<evidence type="ECO:0000256" key="1">
    <source>
        <dbReference type="ARBA" id="ARBA00007626"/>
    </source>
</evidence>
<proteinExistence type="inferred from homology"/>
<dbReference type="PANTHER" id="PTHR46598">
    <property type="entry name" value="BNAC05G43320D PROTEIN"/>
    <property type="match status" value="1"/>
</dbReference>
<evidence type="ECO:0000256" key="3">
    <source>
        <dbReference type="PROSITE-ProRule" id="PRU00708"/>
    </source>
</evidence>
<name>A0A445DHR4_ARAHY</name>
<gene>
    <name evidence="5" type="ORF">Ahy_A04g020455</name>
</gene>
<keyword evidence="2" id="KW-0677">Repeat</keyword>
<evidence type="ECO:0000256" key="2">
    <source>
        <dbReference type="ARBA" id="ARBA00022737"/>
    </source>
</evidence>
<dbReference type="PROSITE" id="PS51375">
    <property type="entry name" value="PPR"/>
    <property type="match status" value="1"/>
</dbReference>
<dbReference type="AlphaFoldDB" id="A0A445DHR4"/>
<dbReference type="Pfam" id="PF13041">
    <property type="entry name" value="PPR_2"/>
    <property type="match status" value="1"/>
</dbReference>
<sequence>MKAWFRELGINRDSEGRWREETGERERKGGSMKLATTMVCSFRFFGDSPTMEDSNLMSGGGSDEVAIGEVVPPFSSLLFAPIIFFHCFFSFLLSSLFLLLRWCDIVQSCSRVCIKLIRYRHPGMVLPFTRYIPLHNCLVRKASTLQRFFPGHFNPILQKISTSSSSDCERLPWERSTQAILLGKLKTALRNHQMHEGWESFQDFRTLYGYPEVRLLNQLIVQLSYSSNHSWTRKAFDLVLQVVEEENNSGLVHVDTLTKLALSLARLQMSTSAAVILRLMLDKGCVPPMHLLCLVFLHLVKTEIGAYIACNYLSQVCDFYICLKDKKAQSADVVKPDASIFCLVLDACVRFNLPLKGLLLIELVALTGTVVDAHTVVIVSQILEMNGLRDEIRELKDHIDSVSAAFIRLYRQFYDSLLSLHFKFNDIDAAAKLVFDMNSSHNRHDHKENRKDLKNPCSIAIGSRNLRTGLKIHIELELLQNDSVVKPEGRQDLIFYRGQKLVLSNRALAKFITGYKKDGRISELSKLLLSVQEELYSVAGSRLCSDAIGACIHFGWLESAHDILDDAEAAGSPLDWDTYMLLLSAYRRRRMQRVAKALLKQMTRVHLDNELADDTIHEHFHCVETSDSLGKSNLVVTLVQILKDEDQIFPLVYEFNSSIHFFCMARMMEDALKVYRRMVEMNIQPTIQTFAYLLRGYSSLGMYREITILWGEIKRFMKGCGFPANRDLYELLLINFLRGGYFERVMEVIGHMRDQNMYADKLMYKVEFLRLHKNLYKSLKASDARTEAQLKRLEHVQEFRKWVGIV</sequence>
<evidence type="ECO:0000259" key="4">
    <source>
        <dbReference type="Pfam" id="PF25245"/>
    </source>
</evidence>
<dbReference type="InterPro" id="IPR011990">
    <property type="entry name" value="TPR-like_helical_dom_sf"/>
</dbReference>
<evidence type="ECO:0000313" key="6">
    <source>
        <dbReference type="Proteomes" id="UP000289738"/>
    </source>
</evidence>
<comment type="similarity">
    <text evidence="1">Belongs to the PPR family. P subfamily.</text>
</comment>
<protein>
    <recommendedName>
        <fullName evidence="4">At1g68980-like TPR repeats domain-containing protein</fullName>
    </recommendedName>
</protein>
<dbReference type="PANTHER" id="PTHR46598:SF3">
    <property type="entry name" value="OS07G0495300 PROTEIN"/>
    <property type="match status" value="1"/>
</dbReference>
<dbReference type="Pfam" id="PF25245">
    <property type="entry name" value="TPR_At1g68980"/>
    <property type="match status" value="1"/>
</dbReference>
<keyword evidence="6" id="KW-1185">Reference proteome</keyword>
<accession>A0A445DHR4</accession>
<reference evidence="5 6" key="1">
    <citation type="submission" date="2019-01" db="EMBL/GenBank/DDBJ databases">
        <title>Sequencing of cultivated peanut Arachis hypogaea provides insights into genome evolution and oil improvement.</title>
        <authorList>
            <person name="Chen X."/>
        </authorList>
    </citation>
    <scope>NUCLEOTIDE SEQUENCE [LARGE SCALE GENOMIC DNA]</scope>
    <source>
        <strain evidence="6">cv. Fuhuasheng</strain>
        <tissue evidence="5">Leaves</tissue>
    </source>
</reference>
<feature type="domain" description="At1g68980-like TPR repeats" evidence="4">
    <location>
        <begin position="177"/>
        <end position="301"/>
    </location>
</feature>
<comment type="caution">
    <text evidence="5">The sequence shown here is derived from an EMBL/GenBank/DDBJ whole genome shotgun (WGS) entry which is preliminary data.</text>
</comment>
<feature type="repeat" description="PPR" evidence="3">
    <location>
        <begin position="651"/>
        <end position="685"/>
    </location>
</feature>
<dbReference type="InterPro" id="IPR057440">
    <property type="entry name" value="At1g68980-like_TPR"/>
</dbReference>